<dbReference type="InterPro" id="IPR006145">
    <property type="entry name" value="PsdUridine_synth_RsuA/RluA"/>
</dbReference>
<dbReference type="STRING" id="980251.GCA_001642875_02585"/>
<proteinExistence type="inferred from homology"/>
<protein>
    <recommendedName>
        <fullName evidence="5">Pseudouridine synthase</fullName>
        <ecNumber evidence="5">5.4.99.-</ecNumber>
    </recommendedName>
</protein>
<dbReference type="CDD" id="cd00165">
    <property type="entry name" value="S4"/>
    <property type="match status" value="1"/>
</dbReference>
<dbReference type="AlphaFoldDB" id="A0A5B9PDP7"/>
<dbReference type="InterPro" id="IPR020103">
    <property type="entry name" value="PsdUridine_synth_cat_dom_sf"/>
</dbReference>
<dbReference type="KEGG" id="mff:MFFC18_25790"/>
<keyword evidence="8" id="KW-1185">Reference proteome</keyword>
<dbReference type="Pfam" id="PF00849">
    <property type="entry name" value="PseudoU_synth_2"/>
    <property type="match status" value="1"/>
</dbReference>
<dbReference type="Gene3D" id="3.30.2350.10">
    <property type="entry name" value="Pseudouridine synthase"/>
    <property type="match status" value="1"/>
</dbReference>
<evidence type="ECO:0000256" key="2">
    <source>
        <dbReference type="ARBA" id="ARBA00023235"/>
    </source>
</evidence>
<dbReference type="SUPFAM" id="SSF55174">
    <property type="entry name" value="Alpha-L RNA-binding motif"/>
    <property type="match status" value="1"/>
</dbReference>
<keyword evidence="4" id="KW-0694">RNA-binding</keyword>
<evidence type="ECO:0000313" key="8">
    <source>
        <dbReference type="Proteomes" id="UP000322214"/>
    </source>
</evidence>
<dbReference type="PANTHER" id="PTHR21600">
    <property type="entry name" value="MITOCHONDRIAL RNA PSEUDOURIDINE SYNTHASE"/>
    <property type="match status" value="1"/>
</dbReference>
<evidence type="ECO:0000256" key="4">
    <source>
        <dbReference type="PROSITE-ProRule" id="PRU00182"/>
    </source>
</evidence>
<comment type="similarity">
    <text evidence="1 5">Belongs to the pseudouridine synthase RluA family.</text>
</comment>
<evidence type="ECO:0000259" key="6">
    <source>
        <dbReference type="SMART" id="SM00363"/>
    </source>
</evidence>
<feature type="active site" evidence="3">
    <location>
        <position position="147"/>
    </location>
</feature>
<feature type="domain" description="RNA-binding S4" evidence="6">
    <location>
        <begin position="24"/>
        <end position="84"/>
    </location>
</feature>
<name>A0A5B9PDP7_9BACT</name>
<dbReference type="PANTHER" id="PTHR21600:SF44">
    <property type="entry name" value="RIBOSOMAL LARGE SUBUNIT PSEUDOURIDINE SYNTHASE D"/>
    <property type="match status" value="1"/>
</dbReference>
<gene>
    <name evidence="7" type="ORF">MFFC18_25790</name>
</gene>
<dbReference type="RefSeq" id="WP_084417186.1">
    <property type="nucleotide sequence ID" value="NZ_CP042912.1"/>
</dbReference>
<dbReference type="GO" id="GO:0003723">
    <property type="term" value="F:RNA binding"/>
    <property type="evidence" value="ECO:0007669"/>
    <property type="project" value="UniProtKB-KW"/>
</dbReference>
<dbReference type="OrthoDB" id="9784108at2"/>
<evidence type="ECO:0000256" key="5">
    <source>
        <dbReference type="RuleBase" id="RU362028"/>
    </source>
</evidence>
<sequence length="330" mass="36820">MEIEPEREPNLARTIVVAPEEDQQRLDSFLVSHFSKHSRVRLQRAIAKGDVLVDGKKAKSSTKLKPGQSVVCEPIEAPTEGPIPEDIPLDLIFEDEHMIAINKPPLMVVHPAKGHWSGTLTAALAFHFKSLSSIGGPTRPGIVHRLDRDTSGVILVAKTDQAHAALGKQFQDRTVEKEYHAIVTPAPDRDRDVIDKPIGNHPYQREKKAIRENHSSSRAAVSMYEVLERLNGFALVAVKPKTGRTHQIRVHMAHVGCPVACDRLYSGRARLTGNDLNRDGDETVLLDRQALHARKIGFDHPVSGERMLLESKFPADMTRLWEAIKTRKMD</sequence>
<evidence type="ECO:0000313" key="7">
    <source>
        <dbReference type="EMBL" id="QEG22696.1"/>
    </source>
</evidence>
<dbReference type="InterPro" id="IPR036986">
    <property type="entry name" value="S4_RNA-bd_sf"/>
</dbReference>
<dbReference type="EMBL" id="CP042912">
    <property type="protein sequence ID" value="QEG22696.1"/>
    <property type="molecule type" value="Genomic_DNA"/>
</dbReference>
<dbReference type="SUPFAM" id="SSF55120">
    <property type="entry name" value="Pseudouridine synthase"/>
    <property type="match status" value="1"/>
</dbReference>
<dbReference type="NCBIfam" id="TIGR00005">
    <property type="entry name" value="rluA_subfam"/>
    <property type="match status" value="1"/>
</dbReference>
<dbReference type="PROSITE" id="PS01129">
    <property type="entry name" value="PSI_RLU"/>
    <property type="match status" value="1"/>
</dbReference>
<keyword evidence="2 5" id="KW-0413">Isomerase</keyword>
<comment type="function">
    <text evidence="5">Responsible for synthesis of pseudouridine from uracil.</text>
</comment>
<evidence type="ECO:0000256" key="3">
    <source>
        <dbReference type="PIRSR" id="PIRSR606225-1"/>
    </source>
</evidence>
<dbReference type="PROSITE" id="PS50889">
    <property type="entry name" value="S4"/>
    <property type="match status" value="1"/>
</dbReference>
<dbReference type="Proteomes" id="UP000322214">
    <property type="component" value="Chromosome"/>
</dbReference>
<dbReference type="Gene3D" id="3.10.290.10">
    <property type="entry name" value="RNA-binding S4 domain"/>
    <property type="match status" value="1"/>
</dbReference>
<dbReference type="InterPro" id="IPR050188">
    <property type="entry name" value="RluA_PseudoU_synthase"/>
</dbReference>
<dbReference type="InterPro" id="IPR006225">
    <property type="entry name" value="PsdUridine_synth_RluC/D"/>
</dbReference>
<dbReference type="EC" id="5.4.99.-" evidence="5"/>
<dbReference type="CDD" id="cd02869">
    <property type="entry name" value="PseudoU_synth_RluA_like"/>
    <property type="match status" value="1"/>
</dbReference>
<comment type="catalytic activity">
    <reaction evidence="5">
        <text>a uridine in RNA = a pseudouridine in RNA</text>
        <dbReference type="Rhea" id="RHEA:48348"/>
        <dbReference type="Rhea" id="RHEA-COMP:12068"/>
        <dbReference type="Rhea" id="RHEA-COMP:12069"/>
        <dbReference type="ChEBI" id="CHEBI:65314"/>
        <dbReference type="ChEBI" id="CHEBI:65315"/>
    </reaction>
</comment>
<dbReference type="InterPro" id="IPR006224">
    <property type="entry name" value="PsdUridine_synth_RluA-like_CS"/>
</dbReference>
<dbReference type="InterPro" id="IPR002942">
    <property type="entry name" value="S4_RNA-bd"/>
</dbReference>
<dbReference type="GO" id="GO:0120159">
    <property type="term" value="F:rRNA pseudouridine synthase activity"/>
    <property type="evidence" value="ECO:0007669"/>
    <property type="project" value="UniProtKB-ARBA"/>
</dbReference>
<organism evidence="7 8">
    <name type="scientific">Mariniblastus fucicola</name>
    <dbReference type="NCBI Taxonomy" id="980251"/>
    <lineage>
        <taxon>Bacteria</taxon>
        <taxon>Pseudomonadati</taxon>
        <taxon>Planctomycetota</taxon>
        <taxon>Planctomycetia</taxon>
        <taxon>Pirellulales</taxon>
        <taxon>Pirellulaceae</taxon>
        <taxon>Mariniblastus</taxon>
    </lineage>
</organism>
<dbReference type="SMART" id="SM00363">
    <property type="entry name" value="S4"/>
    <property type="match status" value="1"/>
</dbReference>
<evidence type="ECO:0000256" key="1">
    <source>
        <dbReference type="ARBA" id="ARBA00010876"/>
    </source>
</evidence>
<dbReference type="Pfam" id="PF01479">
    <property type="entry name" value="S4"/>
    <property type="match status" value="1"/>
</dbReference>
<dbReference type="GO" id="GO:0000455">
    <property type="term" value="P:enzyme-directed rRNA pseudouridine synthesis"/>
    <property type="evidence" value="ECO:0007669"/>
    <property type="project" value="UniProtKB-ARBA"/>
</dbReference>
<reference evidence="7 8" key="1">
    <citation type="submission" date="2019-08" db="EMBL/GenBank/DDBJ databases">
        <title>Deep-cultivation of Planctomycetes and their phenomic and genomic characterization uncovers novel biology.</title>
        <authorList>
            <person name="Wiegand S."/>
            <person name="Jogler M."/>
            <person name="Boedeker C."/>
            <person name="Pinto D."/>
            <person name="Vollmers J."/>
            <person name="Rivas-Marin E."/>
            <person name="Kohn T."/>
            <person name="Peeters S.H."/>
            <person name="Heuer A."/>
            <person name="Rast P."/>
            <person name="Oberbeckmann S."/>
            <person name="Bunk B."/>
            <person name="Jeske O."/>
            <person name="Meyerdierks A."/>
            <person name="Storesund J.E."/>
            <person name="Kallscheuer N."/>
            <person name="Luecker S."/>
            <person name="Lage O.M."/>
            <person name="Pohl T."/>
            <person name="Merkel B.J."/>
            <person name="Hornburger P."/>
            <person name="Mueller R.-W."/>
            <person name="Bruemmer F."/>
            <person name="Labrenz M."/>
            <person name="Spormann A.M."/>
            <person name="Op den Camp H."/>
            <person name="Overmann J."/>
            <person name="Amann R."/>
            <person name="Jetten M.S.M."/>
            <person name="Mascher T."/>
            <person name="Medema M.H."/>
            <person name="Devos D.P."/>
            <person name="Kaster A.-K."/>
            <person name="Ovreas L."/>
            <person name="Rohde M."/>
            <person name="Galperin M.Y."/>
            <person name="Jogler C."/>
        </authorList>
    </citation>
    <scope>NUCLEOTIDE SEQUENCE [LARGE SCALE GENOMIC DNA]</scope>
    <source>
        <strain evidence="7 8">FC18</strain>
    </source>
</reference>
<accession>A0A5B9PDP7</accession>